<keyword evidence="10" id="KW-1185">Reference proteome</keyword>
<keyword evidence="4" id="KW-0547">Nucleotide-binding</keyword>
<dbReference type="OrthoDB" id="6500128at2759"/>
<organism evidence="9">
    <name type="scientific">Oppiella nova</name>
    <dbReference type="NCBI Taxonomy" id="334625"/>
    <lineage>
        <taxon>Eukaryota</taxon>
        <taxon>Metazoa</taxon>
        <taxon>Ecdysozoa</taxon>
        <taxon>Arthropoda</taxon>
        <taxon>Chelicerata</taxon>
        <taxon>Arachnida</taxon>
        <taxon>Acari</taxon>
        <taxon>Acariformes</taxon>
        <taxon>Sarcoptiformes</taxon>
        <taxon>Oribatida</taxon>
        <taxon>Brachypylina</taxon>
        <taxon>Oppioidea</taxon>
        <taxon>Oppiidae</taxon>
        <taxon>Oppiella</taxon>
    </lineage>
</organism>
<accession>A0A7R9LG46</accession>
<evidence type="ECO:0000313" key="10">
    <source>
        <dbReference type="Proteomes" id="UP000728032"/>
    </source>
</evidence>
<comment type="similarity">
    <text evidence="2">Belongs to the ABC transporter superfamily. ABCC family. Conjugate transporter (TC 3.A.1.208) subfamily.</text>
</comment>
<dbReference type="InterPro" id="IPR003439">
    <property type="entry name" value="ABC_transporter-like_ATP-bd"/>
</dbReference>
<keyword evidence="7" id="KW-0472">Membrane</keyword>
<protein>
    <recommendedName>
        <fullName evidence="8">ABC transporter domain-containing protein</fullName>
    </recommendedName>
</protein>
<dbReference type="Proteomes" id="UP000728032">
    <property type="component" value="Unassembled WGS sequence"/>
</dbReference>
<dbReference type="EMBL" id="CAJPVJ010000765">
    <property type="protein sequence ID" value="CAG2163334.1"/>
    <property type="molecule type" value="Genomic_DNA"/>
</dbReference>
<keyword evidence="6" id="KW-1133">Transmembrane helix</keyword>
<evidence type="ECO:0000256" key="3">
    <source>
        <dbReference type="ARBA" id="ARBA00022692"/>
    </source>
</evidence>
<dbReference type="GO" id="GO:0005524">
    <property type="term" value="F:ATP binding"/>
    <property type="evidence" value="ECO:0007669"/>
    <property type="project" value="UniProtKB-KW"/>
</dbReference>
<comment type="subcellular location">
    <subcellularLocation>
        <location evidence="1">Membrane</location>
        <topology evidence="1">Multi-pass membrane protein</topology>
    </subcellularLocation>
</comment>
<dbReference type="Gene3D" id="1.20.1560.10">
    <property type="entry name" value="ABC transporter type 1, transmembrane domain"/>
    <property type="match status" value="1"/>
</dbReference>
<proteinExistence type="inferred from homology"/>
<dbReference type="InterPro" id="IPR050173">
    <property type="entry name" value="ABC_transporter_C-like"/>
</dbReference>
<dbReference type="GO" id="GO:0016020">
    <property type="term" value="C:membrane"/>
    <property type="evidence" value="ECO:0007669"/>
    <property type="project" value="UniProtKB-SubCell"/>
</dbReference>
<dbReference type="InterPro" id="IPR027417">
    <property type="entry name" value="P-loop_NTPase"/>
</dbReference>
<evidence type="ECO:0000256" key="2">
    <source>
        <dbReference type="ARBA" id="ARBA00009726"/>
    </source>
</evidence>
<evidence type="ECO:0000256" key="6">
    <source>
        <dbReference type="ARBA" id="ARBA00022989"/>
    </source>
</evidence>
<dbReference type="InterPro" id="IPR036640">
    <property type="entry name" value="ABC1_TM_sf"/>
</dbReference>
<sequence length="180" mass="20034">MLDQITTTINGLVTIRAFRAKDHFLKDFHRFQDNHTTSYVMCFSASRAFGMGGGTAGLILNTTMGLMHTIQYAVRNAADLENQMTSVERILEYSELESEESPKEADSRLNVCPDWPLEGSIHFQDVCLTYENSTNETLIEINCQIKGGERVGIVGRTGAGKSSLLAVLFLLVKDLIRALR</sequence>
<evidence type="ECO:0000256" key="4">
    <source>
        <dbReference type="ARBA" id="ARBA00022741"/>
    </source>
</evidence>
<dbReference type="AlphaFoldDB" id="A0A7R9LG46"/>
<dbReference type="GO" id="GO:0016887">
    <property type="term" value="F:ATP hydrolysis activity"/>
    <property type="evidence" value="ECO:0007669"/>
    <property type="project" value="InterPro"/>
</dbReference>
<dbReference type="Gene3D" id="3.40.50.300">
    <property type="entry name" value="P-loop containing nucleotide triphosphate hydrolases"/>
    <property type="match status" value="1"/>
</dbReference>
<evidence type="ECO:0000259" key="8">
    <source>
        <dbReference type="Pfam" id="PF00005"/>
    </source>
</evidence>
<name>A0A7R9LG46_9ACAR</name>
<dbReference type="SUPFAM" id="SSF52540">
    <property type="entry name" value="P-loop containing nucleoside triphosphate hydrolases"/>
    <property type="match status" value="1"/>
</dbReference>
<keyword evidence="3" id="KW-0812">Transmembrane</keyword>
<keyword evidence="5" id="KW-0067">ATP-binding</keyword>
<dbReference type="SUPFAM" id="SSF90123">
    <property type="entry name" value="ABC transporter transmembrane region"/>
    <property type="match status" value="1"/>
</dbReference>
<evidence type="ECO:0000256" key="7">
    <source>
        <dbReference type="ARBA" id="ARBA00023136"/>
    </source>
</evidence>
<gene>
    <name evidence="9" type="ORF">ONB1V03_LOCUS2913</name>
</gene>
<evidence type="ECO:0000313" key="9">
    <source>
        <dbReference type="EMBL" id="CAD7641092.1"/>
    </source>
</evidence>
<dbReference type="GO" id="GO:0042626">
    <property type="term" value="F:ATPase-coupled transmembrane transporter activity"/>
    <property type="evidence" value="ECO:0007669"/>
    <property type="project" value="TreeGrafter"/>
</dbReference>
<evidence type="ECO:0000256" key="5">
    <source>
        <dbReference type="ARBA" id="ARBA00022840"/>
    </source>
</evidence>
<dbReference type="EMBL" id="OC915590">
    <property type="protein sequence ID" value="CAD7641092.1"/>
    <property type="molecule type" value="Genomic_DNA"/>
</dbReference>
<evidence type="ECO:0000256" key="1">
    <source>
        <dbReference type="ARBA" id="ARBA00004141"/>
    </source>
</evidence>
<dbReference type="PANTHER" id="PTHR24223:SF456">
    <property type="entry name" value="MULTIDRUG RESISTANCE-ASSOCIATED PROTEIN LETHAL(2)03659"/>
    <property type="match status" value="1"/>
</dbReference>
<reference evidence="9" key="1">
    <citation type="submission" date="2020-11" db="EMBL/GenBank/DDBJ databases">
        <authorList>
            <person name="Tran Van P."/>
        </authorList>
    </citation>
    <scope>NUCLEOTIDE SEQUENCE</scope>
</reference>
<feature type="domain" description="ABC transporter" evidence="8">
    <location>
        <begin position="140"/>
        <end position="171"/>
    </location>
</feature>
<dbReference type="PANTHER" id="PTHR24223">
    <property type="entry name" value="ATP-BINDING CASSETTE SUB-FAMILY C"/>
    <property type="match status" value="1"/>
</dbReference>
<dbReference type="Pfam" id="PF00005">
    <property type="entry name" value="ABC_tran"/>
    <property type="match status" value="1"/>
</dbReference>